<organism evidence="2 3">
    <name type="scientific">Lusitaniella coriacea LEGE 07157</name>
    <dbReference type="NCBI Taxonomy" id="945747"/>
    <lineage>
        <taxon>Bacteria</taxon>
        <taxon>Bacillati</taxon>
        <taxon>Cyanobacteriota</taxon>
        <taxon>Cyanophyceae</taxon>
        <taxon>Spirulinales</taxon>
        <taxon>Lusitaniellaceae</taxon>
        <taxon>Lusitaniella</taxon>
    </lineage>
</organism>
<dbReference type="EMBL" id="JADEWZ010000037">
    <property type="protein sequence ID" value="MBE9118078.1"/>
    <property type="molecule type" value="Genomic_DNA"/>
</dbReference>
<reference evidence="2" key="1">
    <citation type="submission" date="2020-10" db="EMBL/GenBank/DDBJ databases">
        <authorList>
            <person name="Castelo-Branco R."/>
            <person name="Eusebio N."/>
            <person name="Adriana R."/>
            <person name="Vieira A."/>
            <person name="Brugerolle De Fraissinette N."/>
            <person name="Rezende De Castro R."/>
            <person name="Schneider M.P."/>
            <person name="Vasconcelos V."/>
            <person name="Leao P.N."/>
        </authorList>
    </citation>
    <scope>NUCLEOTIDE SEQUENCE</scope>
    <source>
        <strain evidence="2">LEGE 07157</strain>
    </source>
</reference>
<dbReference type="PROSITE" id="PS51186">
    <property type="entry name" value="GNAT"/>
    <property type="match status" value="1"/>
</dbReference>
<evidence type="ECO:0000313" key="2">
    <source>
        <dbReference type="EMBL" id="MBE9118078.1"/>
    </source>
</evidence>
<name>A0A8J7IWI9_9CYAN</name>
<protein>
    <submittedName>
        <fullName evidence="2">GNAT family N-acetyltransferase</fullName>
    </submittedName>
</protein>
<proteinExistence type="predicted"/>
<sequence length="172" mass="20209">MPETSNFQIVKLQPERWQEFRALRLEALKLHPQTFVSLFEEEVEFSPSQWQDFLTQDKYEYLFVQDNRQNNLVGMGALVWHPGKKYTHMAELGSVFIKAEFRRQKAFTQLLHSLEEVGKKRGVEKLISYCGKRNIASVSAYLSNGFEIVGNLSKQMKNNGEYFDEYLLEKFL</sequence>
<evidence type="ECO:0000259" key="1">
    <source>
        <dbReference type="PROSITE" id="PS51186"/>
    </source>
</evidence>
<dbReference type="SUPFAM" id="SSF55729">
    <property type="entry name" value="Acyl-CoA N-acyltransferases (Nat)"/>
    <property type="match status" value="1"/>
</dbReference>
<dbReference type="InterPro" id="IPR016181">
    <property type="entry name" value="Acyl_CoA_acyltransferase"/>
</dbReference>
<evidence type="ECO:0000313" key="3">
    <source>
        <dbReference type="Proteomes" id="UP000654482"/>
    </source>
</evidence>
<gene>
    <name evidence="2" type="ORF">IQ249_19460</name>
</gene>
<dbReference type="Pfam" id="PF00583">
    <property type="entry name" value="Acetyltransf_1"/>
    <property type="match status" value="1"/>
</dbReference>
<accession>A0A8J7IWI9</accession>
<feature type="domain" description="N-acetyltransferase" evidence="1">
    <location>
        <begin position="7"/>
        <end position="172"/>
    </location>
</feature>
<keyword evidence="3" id="KW-1185">Reference proteome</keyword>
<dbReference type="AlphaFoldDB" id="A0A8J7IWI9"/>
<dbReference type="InterPro" id="IPR000182">
    <property type="entry name" value="GNAT_dom"/>
</dbReference>
<dbReference type="GO" id="GO:0016747">
    <property type="term" value="F:acyltransferase activity, transferring groups other than amino-acyl groups"/>
    <property type="evidence" value="ECO:0007669"/>
    <property type="project" value="InterPro"/>
</dbReference>
<dbReference type="Proteomes" id="UP000654482">
    <property type="component" value="Unassembled WGS sequence"/>
</dbReference>
<dbReference type="RefSeq" id="WP_194031165.1">
    <property type="nucleotide sequence ID" value="NZ_JADEWZ010000037.1"/>
</dbReference>
<comment type="caution">
    <text evidence="2">The sequence shown here is derived from an EMBL/GenBank/DDBJ whole genome shotgun (WGS) entry which is preliminary data.</text>
</comment>
<dbReference type="CDD" id="cd04301">
    <property type="entry name" value="NAT_SF"/>
    <property type="match status" value="1"/>
</dbReference>
<dbReference type="Gene3D" id="3.40.630.30">
    <property type="match status" value="1"/>
</dbReference>